<dbReference type="EMBL" id="CP032382">
    <property type="protein sequence ID" value="AYB31530.1"/>
    <property type="molecule type" value="Genomic_DNA"/>
</dbReference>
<keyword evidence="3 7" id="KW-0808">Transferase</keyword>
<name>A0A385SPV1_9BACT</name>
<dbReference type="PANTHER" id="PTHR36449">
    <property type="entry name" value="ACETYLTRANSFERASE-RELATED"/>
    <property type="match status" value="1"/>
</dbReference>
<dbReference type="GO" id="GO:0016747">
    <property type="term" value="F:acyltransferase activity, transferring groups other than amino-acyl groups"/>
    <property type="evidence" value="ECO:0007669"/>
    <property type="project" value="InterPro"/>
</dbReference>
<gene>
    <name evidence="7" type="ORF">D4L85_13520</name>
</gene>
<dbReference type="OrthoDB" id="9799147at2"/>
<evidence type="ECO:0000256" key="3">
    <source>
        <dbReference type="ARBA" id="ARBA00022679"/>
    </source>
</evidence>
<evidence type="ECO:0000256" key="1">
    <source>
        <dbReference type="ARBA" id="ARBA00022491"/>
    </source>
</evidence>
<evidence type="ECO:0000313" key="7">
    <source>
        <dbReference type="EMBL" id="AYB31530.1"/>
    </source>
</evidence>
<reference evidence="8" key="1">
    <citation type="submission" date="2018-09" db="EMBL/GenBank/DDBJ databases">
        <title>Chryseolinea sp. KIS68-18 isolated from soil.</title>
        <authorList>
            <person name="Weon H.-Y."/>
            <person name="Kwon S.-W."/>
            <person name="Lee S.A."/>
        </authorList>
    </citation>
    <scope>NUCLEOTIDE SEQUENCE [LARGE SCALE GENOMIC DNA]</scope>
    <source>
        <strain evidence="8">KIS68-18</strain>
    </source>
</reference>
<evidence type="ECO:0000256" key="2">
    <source>
        <dbReference type="ARBA" id="ARBA00022649"/>
    </source>
</evidence>
<dbReference type="SUPFAM" id="SSF55729">
    <property type="entry name" value="Acyl-CoA N-acyltransferases (Nat)"/>
    <property type="match status" value="1"/>
</dbReference>
<dbReference type="AlphaFoldDB" id="A0A385SPV1"/>
<organism evidence="7 8">
    <name type="scientific">Chryseolinea soli</name>
    <dbReference type="NCBI Taxonomy" id="2321403"/>
    <lineage>
        <taxon>Bacteria</taxon>
        <taxon>Pseudomonadati</taxon>
        <taxon>Bacteroidota</taxon>
        <taxon>Cytophagia</taxon>
        <taxon>Cytophagales</taxon>
        <taxon>Fulvivirgaceae</taxon>
        <taxon>Chryseolinea</taxon>
    </lineage>
</organism>
<keyword evidence="1" id="KW-0678">Repressor</keyword>
<dbReference type="Proteomes" id="UP000266183">
    <property type="component" value="Chromosome"/>
</dbReference>
<evidence type="ECO:0000256" key="4">
    <source>
        <dbReference type="ARBA" id="ARBA00023315"/>
    </source>
</evidence>
<dbReference type="InterPro" id="IPR016181">
    <property type="entry name" value="Acyl_CoA_acyltransferase"/>
</dbReference>
<dbReference type="InterPro" id="IPR000182">
    <property type="entry name" value="GNAT_dom"/>
</dbReference>
<proteinExistence type="predicted"/>
<keyword evidence="4" id="KW-0012">Acyltransferase</keyword>
<evidence type="ECO:0000313" key="8">
    <source>
        <dbReference type="Proteomes" id="UP000266183"/>
    </source>
</evidence>
<accession>A0A385SPV1</accession>
<sequence>MQLRKKTLEAVRLNSAHKKKEFSCGEKALDDYLKTQAGQDQKRNVAVCFVLAEDDGTIKGYYTLASDNINRENIPEARRKAMPYKNLPVVLLGRLARDQRYKGTDIGHWLLVDALKQTMTISKTIGIMAVVVDPLHEKAAAFYEKFGFVKLRDTNRMFMAMETIRDAFKGDDKGEREKQ</sequence>
<evidence type="ECO:0000259" key="6">
    <source>
        <dbReference type="Pfam" id="PF13508"/>
    </source>
</evidence>
<dbReference type="Gene3D" id="3.40.630.30">
    <property type="match status" value="1"/>
</dbReference>
<feature type="domain" description="N-acetyltransferase" evidence="6">
    <location>
        <begin position="48"/>
        <end position="149"/>
    </location>
</feature>
<keyword evidence="8" id="KW-1185">Reference proteome</keyword>
<dbReference type="Pfam" id="PF13508">
    <property type="entry name" value="Acetyltransf_7"/>
    <property type="match status" value="1"/>
</dbReference>
<protein>
    <submittedName>
        <fullName evidence="7">N-acetyltransferase</fullName>
    </submittedName>
</protein>
<dbReference type="RefSeq" id="WP_119754801.1">
    <property type="nucleotide sequence ID" value="NZ_CP032382.1"/>
</dbReference>
<keyword evidence="2" id="KW-1277">Toxin-antitoxin system</keyword>
<dbReference type="PANTHER" id="PTHR36449:SF1">
    <property type="entry name" value="ACETYLTRANSFERASE"/>
    <property type="match status" value="1"/>
</dbReference>
<comment type="catalytic activity">
    <reaction evidence="5">
        <text>glycyl-tRNA(Gly) + acetyl-CoA = N-acetylglycyl-tRNA(Gly) + CoA + H(+)</text>
        <dbReference type="Rhea" id="RHEA:81867"/>
        <dbReference type="Rhea" id="RHEA-COMP:9683"/>
        <dbReference type="Rhea" id="RHEA-COMP:19766"/>
        <dbReference type="ChEBI" id="CHEBI:15378"/>
        <dbReference type="ChEBI" id="CHEBI:57287"/>
        <dbReference type="ChEBI" id="CHEBI:57288"/>
        <dbReference type="ChEBI" id="CHEBI:78522"/>
        <dbReference type="ChEBI" id="CHEBI:232036"/>
    </reaction>
</comment>
<dbReference type="KEGG" id="chk:D4L85_13520"/>
<evidence type="ECO:0000256" key="5">
    <source>
        <dbReference type="ARBA" id="ARBA00049880"/>
    </source>
</evidence>